<dbReference type="KEGG" id="ttm:Tthe_0182"/>
<dbReference type="Pfam" id="PF01609">
    <property type="entry name" value="DDE_Tnp_1"/>
    <property type="match status" value="1"/>
</dbReference>
<feature type="domain" description="Transposase InsH N-terminal" evidence="2">
    <location>
        <begin position="23"/>
        <end position="92"/>
    </location>
</feature>
<dbReference type="GO" id="GO:0004803">
    <property type="term" value="F:transposase activity"/>
    <property type="evidence" value="ECO:0007669"/>
    <property type="project" value="InterPro"/>
</dbReference>
<dbReference type="eggNOG" id="COG3039">
    <property type="taxonomic scope" value="Bacteria"/>
</dbReference>
<dbReference type="RefSeq" id="WP_013296739.1">
    <property type="nucleotide sequence ID" value="NC_014410.1"/>
</dbReference>
<dbReference type="EMBL" id="CP002171">
    <property type="protein sequence ID" value="ADL67760.1"/>
    <property type="molecule type" value="Genomic_DNA"/>
</dbReference>
<dbReference type="InterPro" id="IPR002559">
    <property type="entry name" value="Transposase_11"/>
</dbReference>
<gene>
    <name evidence="3" type="ordered locus">Tthe_0182</name>
</gene>
<evidence type="ECO:0000259" key="2">
    <source>
        <dbReference type="Pfam" id="PF05598"/>
    </source>
</evidence>
<dbReference type="AlphaFoldDB" id="D9TPH8"/>
<dbReference type="PANTHER" id="PTHR35604">
    <property type="entry name" value="TRANSPOSASE INSH FOR INSERTION SEQUENCE ELEMENT IS5A-RELATED"/>
    <property type="match status" value="1"/>
</dbReference>
<accession>D9TPH8</accession>
<feature type="domain" description="Transposase IS4-like" evidence="1">
    <location>
        <begin position="196"/>
        <end position="422"/>
    </location>
</feature>
<dbReference type="InterPro" id="IPR008490">
    <property type="entry name" value="Transposase_InsH_N"/>
</dbReference>
<dbReference type="GO" id="GO:0006313">
    <property type="term" value="P:DNA transposition"/>
    <property type="evidence" value="ECO:0007669"/>
    <property type="project" value="InterPro"/>
</dbReference>
<proteinExistence type="predicted"/>
<evidence type="ECO:0000259" key="1">
    <source>
        <dbReference type="Pfam" id="PF01609"/>
    </source>
</evidence>
<dbReference type="Pfam" id="PF05598">
    <property type="entry name" value="DUF772"/>
    <property type="match status" value="1"/>
</dbReference>
<dbReference type="HOGENOM" id="CLU_622413_0_0_9"/>
<protein>
    <submittedName>
        <fullName evidence="3">Transposase IS4 family protein</fullName>
    </submittedName>
</protein>
<dbReference type="OrthoDB" id="1727069at2"/>
<dbReference type="GO" id="GO:0003677">
    <property type="term" value="F:DNA binding"/>
    <property type="evidence" value="ECO:0007669"/>
    <property type="project" value="InterPro"/>
</dbReference>
<name>D9TPH8_THETC</name>
<reference evidence="3 4" key="1">
    <citation type="submission" date="2010-08" db="EMBL/GenBank/DDBJ databases">
        <title>Complete sequence of Thermoanaerobacterium thermosaccharolyticum DSM 571.</title>
        <authorList>
            <consortium name="US DOE Joint Genome Institute"/>
            <person name="Lucas S."/>
            <person name="Copeland A."/>
            <person name="Lapidus A."/>
            <person name="Cheng J.-F."/>
            <person name="Bruce D."/>
            <person name="Goodwin L."/>
            <person name="Pitluck S."/>
            <person name="Teshima H."/>
            <person name="Detter J.C."/>
            <person name="Han C."/>
            <person name="Tapia R."/>
            <person name="Land M."/>
            <person name="Hauser L."/>
            <person name="Chang Y.-J."/>
            <person name="Jeffries C."/>
            <person name="Kyrpides N."/>
            <person name="Ivanova N."/>
            <person name="Mikhailova N."/>
            <person name="Hemme C.L."/>
            <person name="Woyke T."/>
        </authorList>
    </citation>
    <scope>NUCLEOTIDE SEQUENCE [LARGE SCALE GENOMIC DNA]</scope>
    <source>
        <strain evidence="4">ATCC 7956 / DSM 571 / NCIMB 9385 / NCA 3814 / NCTC 13789 / WDCM 00135 / 2032</strain>
    </source>
</reference>
<evidence type="ECO:0000313" key="4">
    <source>
        <dbReference type="Proteomes" id="UP000001626"/>
    </source>
</evidence>
<dbReference type="Proteomes" id="UP000001626">
    <property type="component" value="Chromosome"/>
</dbReference>
<organism evidence="3 4">
    <name type="scientific">Thermoanaerobacterium thermosaccharolyticum (strain ATCC 7956 / DSM 571 / NCIMB 9385 / NCA 3814 / NCTC 13789 / WDCM 00135 / 2032)</name>
    <name type="common">Clostridium thermosaccharolyticum</name>
    <dbReference type="NCBI Taxonomy" id="580327"/>
    <lineage>
        <taxon>Bacteria</taxon>
        <taxon>Bacillati</taxon>
        <taxon>Bacillota</taxon>
        <taxon>Clostridia</taxon>
        <taxon>Thermoanaerobacterales</taxon>
        <taxon>Thermoanaerobacteraceae</taxon>
        <taxon>Thermoanaerobacterium</taxon>
    </lineage>
</organism>
<dbReference type="PANTHER" id="PTHR35604:SF2">
    <property type="entry name" value="TRANSPOSASE INSH FOR INSERTION SEQUENCE ELEMENT IS5A-RELATED"/>
    <property type="match status" value="1"/>
</dbReference>
<sequence length="446" mass="52467">MAIIPQQTLFVWNEIENLGDLERLRLVIEYMPDEELMEKLEKERKNGRDDYPVRAMWNAILAGVVYQHISVESLRRELSRNGQLRIMCGFHTAKTKKYRGEKKTEIVPPAWVFTRFLKKLYEHEEEINKIFEKLVEELKRLLPDFGKDLAIDSKAIKSLAKRENKNRKTDGRRDKDADWGKKEYRGIREDGTAWEKIVKWFGYKLHLIVDANYELPVAFSVTKASQADVKEAHRMIEKIAEERPEILEACETMEADRGYDDTKLIKKLWDEYKIKPVIDICNKWKDPDGTRPLEGHENVVYNYKGNVYCYCLDTGEKREMAVGGFEEDRKTLKKLCPAKQYGLKCKYIDRCSAKKGIRIKLDVDRSIFTPIDRASYKWEKYYNKRTSVERVNSRIDETFGFEKHYIRGKKKMTVRCGIALCIMLAMAVGRIKEKQQEKMRSLVKTA</sequence>
<dbReference type="GeneID" id="93863075"/>
<evidence type="ECO:0000313" key="3">
    <source>
        <dbReference type="EMBL" id="ADL67760.1"/>
    </source>
</evidence>
<keyword evidence="4" id="KW-1185">Reference proteome</keyword>